<organism evidence="2 3">
    <name type="scientific">Crotalaria pallida</name>
    <name type="common">Smooth rattlebox</name>
    <name type="synonym">Crotalaria striata</name>
    <dbReference type="NCBI Taxonomy" id="3830"/>
    <lineage>
        <taxon>Eukaryota</taxon>
        <taxon>Viridiplantae</taxon>
        <taxon>Streptophyta</taxon>
        <taxon>Embryophyta</taxon>
        <taxon>Tracheophyta</taxon>
        <taxon>Spermatophyta</taxon>
        <taxon>Magnoliopsida</taxon>
        <taxon>eudicotyledons</taxon>
        <taxon>Gunneridae</taxon>
        <taxon>Pentapetalae</taxon>
        <taxon>rosids</taxon>
        <taxon>fabids</taxon>
        <taxon>Fabales</taxon>
        <taxon>Fabaceae</taxon>
        <taxon>Papilionoideae</taxon>
        <taxon>50 kb inversion clade</taxon>
        <taxon>genistoids sensu lato</taxon>
        <taxon>core genistoids</taxon>
        <taxon>Crotalarieae</taxon>
        <taxon>Crotalaria</taxon>
    </lineage>
</organism>
<comment type="caution">
    <text evidence="2">The sequence shown here is derived from an EMBL/GenBank/DDBJ whole genome shotgun (WGS) entry which is preliminary data.</text>
</comment>
<evidence type="ECO:0000256" key="1">
    <source>
        <dbReference type="ARBA" id="ARBA00005598"/>
    </source>
</evidence>
<dbReference type="SUPFAM" id="SSF53474">
    <property type="entry name" value="alpha/beta-Hydrolases"/>
    <property type="match status" value="1"/>
</dbReference>
<proteinExistence type="inferred from homology"/>
<dbReference type="Gene3D" id="3.40.50.1820">
    <property type="entry name" value="alpha/beta hydrolase"/>
    <property type="match status" value="1"/>
</dbReference>
<dbReference type="InterPro" id="IPR029058">
    <property type="entry name" value="AB_hydrolase_fold"/>
</dbReference>
<accession>A0AAN9IVP7</accession>
<comment type="similarity">
    <text evidence="1">Belongs to the NDRG family.</text>
</comment>
<dbReference type="EMBL" id="JAYWIO010000001">
    <property type="protein sequence ID" value="KAK7287310.1"/>
    <property type="molecule type" value="Genomic_DNA"/>
</dbReference>
<dbReference type="AlphaFoldDB" id="A0AAN9IVP7"/>
<keyword evidence="3" id="KW-1185">Reference proteome</keyword>
<dbReference type="PANTHER" id="PTHR11034">
    <property type="entry name" value="N-MYC DOWNSTREAM REGULATED"/>
    <property type="match status" value="1"/>
</dbReference>
<dbReference type="Proteomes" id="UP001372338">
    <property type="component" value="Unassembled WGS sequence"/>
</dbReference>
<gene>
    <name evidence="2" type="ORF">RIF29_00542</name>
</gene>
<name>A0AAN9IVP7_CROPI</name>
<evidence type="ECO:0000313" key="2">
    <source>
        <dbReference type="EMBL" id="KAK7287310.1"/>
    </source>
</evidence>
<reference evidence="2 3" key="1">
    <citation type="submission" date="2024-01" db="EMBL/GenBank/DDBJ databases">
        <title>The genomes of 5 underutilized Papilionoideae crops provide insights into root nodulation and disease resistanc.</title>
        <authorList>
            <person name="Yuan L."/>
        </authorList>
    </citation>
    <scope>NUCLEOTIDE SEQUENCE [LARGE SCALE GENOMIC DNA]</scope>
    <source>
        <strain evidence="2">ZHUSHIDOU_FW_LH</strain>
        <tissue evidence="2">Leaf</tissue>
    </source>
</reference>
<dbReference type="InterPro" id="IPR004142">
    <property type="entry name" value="NDRG"/>
</dbReference>
<sequence length="174" mass="20206">MLFLIWHLKYKERVLGLILVSPICKAPSWTEWLYNKVLINLLYFYGMCGLLKECLLQRYFNKLLDERQNMVYSPWCLSNALAEHCRAEYPACTTVSSGLLQKLPQCPVTFLKELKDRTRASQPSSSNSNAEIRDLLAQDWNVKRLLLSNGTAPYSCQKIIQQLLELEISMRVEK</sequence>
<dbReference type="Pfam" id="PF03096">
    <property type="entry name" value="Ndr"/>
    <property type="match status" value="1"/>
</dbReference>
<protein>
    <submittedName>
        <fullName evidence="2">Uncharacterized protein</fullName>
    </submittedName>
</protein>
<evidence type="ECO:0000313" key="3">
    <source>
        <dbReference type="Proteomes" id="UP001372338"/>
    </source>
</evidence>